<dbReference type="RefSeq" id="WP_131555762.1">
    <property type="nucleotide sequence ID" value="NZ_SJSK01000009.1"/>
</dbReference>
<dbReference type="AlphaFoldDB" id="A0A4R0MJ88"/>
<name>A0A4R0MJ88_9SPHI</name>
<dbReference type="PROSITE" id="PS51257">
    <property type="entry name" value="PROKAR_LIPOPROTEIN"/>
    <property type="match status" value="1"/>
</dbReference>
<gene>
    <name evidence="2" type="ORF">EZ428_23405</name>
</gene>
<evidence type="ECO:0000256" key="1">
    <source>
        <dbReference type="SAM" id="SignalP"/>
    </source>
</evidence>
<accession>A0A4R0MJ88</accession>
<evidence type="ECO:0000313" key="3">
    <source>
        <dbReference type="Proteomes" id="UP000292884"/>
    </source>
</evidence>
<dbReference type="OrthoDB" id="761209at2"/>
<reference evidence="2 3" key="1">
    <citation type="submission" date="2019-02" db="EMBL/GenBank/DDBJ databases">
        <title>Pedobacter sp. RP-1-13 sp. nov., isolated from Arctic soil.</title>
        <authorList>
            <person name="Dahal R.H."/>
        </authorList>
    </citation>
    <scope>NUCLEOTIDE SEQUENCE [LARGE SCALE GENOMIC DNA]</scope>
    <source>
        <strain evidence="2 3">RP-1-13</strain>
    </source>
</reference>
<proteinExistence type="predicted"/>
<feature type="chain" id="PRO_5020179973" description="Thioredoxin family protein" evidence="1">
    <location>
        <begin position="20"/>
        <end position="220"/>
    </location>
</feature>
<organism evidence="2 3">
    <name type="scientific">Pedobacter frigiditerrae</name>
    <dbReference type="NCBI Taxonomy" id="2530452"/>
    <lineage>
        <taxon>Bacteria</taxon>
        <taxon>Pseudomonadati</taxon>
        <taxon>Bacteroidota</taxon>
        <taxon>Sphingobacteriia</taxon>
        <taxon>Sphingobacteriales</taxon>
        <taxon>Sphingobacteriaceae</taxon>
        <taxon>Pedobacter</taxon>
    </lineage>
</organism>
<dbReference type="EMBL" id="SJSK01000009">
    <property type="protein sequence ID" value="TCC86658.1"/>
    <property type="molecule type" value="Genomic_DNA"/>
</dbReference>
<feature type="signal peptide" evidence="1">
    <location>
        <begin position="1"/>
        <end position="19"/>
    </location>
</feature>
<protein>
    <recommendedName>
        <fullName evidence="4">Thioredoxin family protein</fullName>
    </recommendedName>
</protein>
<evidence type="ECO:0000313" key="2">
    <source>
        <dbReference type="EMBL" id="TCC86658.1"/>
    </source>
</evidence>
<comment type="caution">
    <text evidence="2">The sequence shown here is derived from an EMBL/GenBank/DDBJ whole genome shotgun (WGS) entry which is preliminary data.</text>
</comment>
<keyword evidence="3" id="KW-1185">Reference proteome</keyword>
<evidence type="ECO:0008006" key="4">
    <source>
        <dbReference type="Google" id="ProtNLM"/>
    </source>
</evidence>
<sequence>MTKKISYLLILSTCLIASSCTMMVKGLVKLVVKDYNDYTNTNVSNVQMLERKGNSQSFSKLFSGKTVYLYVWENKGNRPDAHQKEYRELKERFAKYPDVVFANLYIGSDTVANSYKLGDDGASLGFLKILEINNSAAPFIIGKDGSILAYKGPKPTDKILVDYVLFQARNGEDGTKSAKRLIRGVSREQRFKSIELKDWYTKHFNKEPEGKLSFSVSSTK</sequence>
<keyword evidence="1" id="KW-0732">Signal</keyword>
<dbReference type="Proteomes" id="UP000292884">
    <property type="component" value="Unassembled WGS sequence"/>
</dbReference>